<dbReference type="RefSeq" id="WP_312882256.1">
    <property type="nucleotide sequence ID" value="NZ_JACHJW010000001.1"/>
</dbReference>
<dbReference type="EMBL" id="JACHJW010000001">
    <property type="protein sequence ID" value="MBB4960021.1"/>
    <property type="molecule type" value="Genomic_DNA"/>
</dbReference>
<keyword evidence="6" id="KW-0067">ATP-binding</keyword>
<feature type="transmembrane region" description="Helical" evidence="11">
    <location>
        <begin position="187"/>
        <end position="204"/>
    </location>
</feature>
<feature type="transmembrane region" description="Helical" evidence="11">
    <location>
        <begin position="289"/>
        <end position="310"/>
    </location>
</feature>
<dbReference type="InterPro" id="IPR011527">
    <property type="entry name" value="ABC1_TM_dom"/>
</dbReference>
<feature type="domain" description="ABC transmembrane type-1" evidence="13">
    <location>
        <begin position="66"/>
        <end position="351"/>
    </location>
</feature>
<dbReference type="GO" id="GO:0005886">
    <property type="term" value="C:plasma membrane"/>
    <property type="evidence" value="ECO:0007669"/>
    <property type="project" value="UniProtKB-SubCell"/>
</dbReference>
<feature type="transmembrane region" description="Helical" evidence="11">
    <location>
        <begin position="102"/>
        <end position="122"/>
    </location>
</feature>
<feature type="region of interest" description="Disordered" evidence="10">
    <location>
        <begin position="1"/>
        <end position="36"/>
    </location>
</feature>
<dbReference type="GO" id="GO:0015421">
    <property type="term" value="F:ABC-type oligopeptide transporter activity"/>
    <property type="evidence" value="ECO:0007669"/>
    <property type="project" value="TreeGrafter"/>
</dbReference>
<dbReference type="PANTHER" id="PTHR43394">
    <property type="entry name" value="ATP-DEPENDENT PERMEASE MDL1, MITOCHONDRIAL"/>
    <property type="match status" value="1"/>
</dbReference>
<dbReference type="InterPro" id="IPR036640">
    <property type="entry name" value="ABC1_TM_sf"/>
</dbReference>
<comment type="caution">
    <text evidence="14">The sequence shown here is derived from an EMBL/GenBank/DDBJ whole genome shotgun (WGS) entry which is preliminary data.</text>
</comment>
<evidence type="ECO:0000259" key="12">
    <source>
        <dbReference type="PROSITE" id="PS50893"/>
    </source>
</evidence>
<keyword evidence="3" id="KW-1003">Cell membrane</keyword>
<evidence type="ECO:0000256" key="1">
    <source>
        <dbReference type="ARBA" id="ARBA00004651"/>
    </source>
</evidence>
<evidence type="ECO:0000259" key="13">
    <source>
        <dbReference type="PROSITE" id="PS50929"/>
    </source>
</evidence>
<dbReference type="Proteomes" id="UP000578819">
    <property type="component" value="Unassembled WGS sequence"/>
</dbReference>
<evidence type="ECO:0000313" key="14">
    <source>
        <dbReference type="EMBL" id="MBB4960021.1"/>
    </source>
</evidence>
<dbReference type="SMART" id="SM00382">
    <property type="entry name" value="AAA"/>
    <property type="match status" value="1"/>
</dbReference>
<gene>
    <name evidence="14" type="ORF">FHR38_003754</name>
</gene>
<dbReference type="InterPro" id="IPR027417">
    <property type="entry name" value="P-loop_NTPase"/>
</dbReference>
<dbReference type="Pfam" id="PF00005">
    <property type="entry name" value="ABC_tran"/>
    <property type="match status" value="1"/>
</dbReference>
<evidence type="ECO:0000256" key="10">
    <source>
        <dbReference type="SAM" id="MobiDB-lite"/>
    </source>
</evidence>
<dbReference type="PANTHER" id="PTHR43394:SF1">
    <property type="entry name" value="ATP-BINDING CASSETTE SUB-FAMILY B MEMBER 10, MITOCHONDRIAL"/>
    <property type="match status" value="1"/>
</dbReference>
<evidence type="ECO:0000256" key="7">
    <source>
        <dbReference type="ARBA" id="ARBA00022989"/>
    </source>
</evidence>
<dbReference type="PROSITE" id="PS50929">
    <property type="entry name" value="ABC_TM1F"/>
    <property type="match status" value="1"/>
</dbReference>
<comment type="similarity">
    <text evidence="9">Belongs to the ABC transporter superfamily. Lipid exporter (TC 3.A.1.106) family.</text>
</comment>
<feature type="compositionally biased region" description="Basic and acidic residues" evidence="10">
    <location>
        <begin position="11"/>
        <end position="21"/>
    </location>
</feature>
<keyword evidence="7 11" id="KW-1133">Transmembrane helix</keyword>
<evidence type="ECO:0000256" key="11">
    <source>
        <dbReference type="SAM" id="Phobius"/>
    </source>
</evidence>
<evidence type="ECO:0000256" key="8">
    <source>
        <dbReference type="ARBA" id="ARBA00023136"/>
    </source>
</evidence>
<dbReference type="AlphaFoldDB" id="A0A7W7SSH5"/>
<feature type="transmembrane region" description="Helical" evidence="11">
    <location>
        <begin position="210"/>
        <end position="227"/>
    </location>
</feature>
<dbReference type="InterPro" id="IPR003439">
    <property type="entry name" value="ABC_transporter-like_ATP-bd"/>
</dbReference>
<evidence type="ECO:0000256" key="3">
    <source>
        <dbReference type="ARBA" id="ARBA00022475"/>
    </source>
</evidence>
<dbReference type="FunFam" id="3.40.50.300:FF:000299">
    <property type="entry name" value="ABC transporter ATP-binding protein/permease"/>
    <property type="match status" value="1"/>
</dbReference>
<comment type="subcellular location">
    <subcellularLocation>
        <location evidence="1">Cell membrane</location>
        <topology evidence="1">Multi-pass membrane protein</topology>
    </subcellularLocation>
</comment>
<accession>A0A7W7SSH5</accession>
<feature type="domain" description="ABC transporter" evidence="12">
    <location>
        <begin position="390"/>
        <end position="624"/>
    </location>
</feature>
<dbReference type="PROSITE" id="PS50893">
    <property type="entry name" value="ABC_TRANSPORTER_2"/>
    <property type="match status" value="1"/>
</dbReference>
<evidence type="ECO:0000256" key="4">
    <source>
        <dbReference type="ARBA" id="ARBA00022692"/>
    </source>
</evidence>
<evidence type="ECO:0000256" key="6">
    <source>
        <dbReference type="ARBA" id="ARBA00022840"/>
    </source>
</evidence>
<dbReference type="SUPFAM" id="SSF90123">
    <property type="entry name" value="ABC transporter transmembrane region"/>
    <property type="match status" value="1"/>
</dbReference>
<dbReference type="InterPro" id="IPR039421">
    <property type="entry name" value="Type_1_exporter"/>
</dbReference>
<evidence type="ECO:0000256" key="5">
    <source>
        <dbReference type="ARBA" id="ARBA00022741"/>
    </source>
</evidence>
<dbReference type="PROSITE" id="PS00211">
    <property type="entry name" value="ABC_TRANSPORTER_1"/>
    <property type="match status" value="1"/>
</dbReference>
<dbReference type="Gene3D" id="1.20.1560.10">
    <property type="entry name" value="ABC transporter type 1, transmembrane domain"/>
    <property type="match status" value="1"/>
</dbReference>
<evidence type="ECO:0000256" key="9">
    <source>
        <dbReference type="ARBA" id="ARBA00061644"/>
    </source>
</evidence>
<dbReference type="GO" id="GO:0005524">
    <property type="term" value="F:ATP binding"/>
    <property type="evidence" value="ECO:0007669"/>
    <property type="project" value="UniProtKB-KW"/>
</dbReference>
<name>A0A7W7SSH5_9ACTN</name>
<dbReference type="InterPro" id="IPR017871">
    <property type="entry name" value="ABC_transporter-like_CS"/>
</dbReference>
<dbReference type="Gene3D" id="3.40.50.300">
    <property type="entry name" value="P-loop containing nucleotide triphosphate hydrolases"/>
    <property type="match status" value="1"/>
</dbReference>
<dbReference type="CDD" id="cd18546">
    <property type="entry name" value="ABC_6TM_Rv0194_D2_like"/>
    <property type="match status" value="1"/>
</dbReference>
<evidence type="ECO:0000313" key="15">
    <source>
        <dbReference type="Proteomes" id="UP000578819"/>
    </source>
</evidence>
<evidence type="ECO:0000256" key="2">
    <source>
        <dbReference type="ARBA" id="ARBA00022448"/>
    </source>
</evidence>
<organism evidence="14 15">
    <name type="scientific">Micromonospora polyrhachis</name>
    <dbReference type="NCBI Taxonomy" id="1282883"/>
    <lineage>
        <taxon>Bacteria</taxon>
        <taxon>Bacillati</taxon>
        <taxon>Actinomycetota</taxon>
        <taxon>Actinomycetes</taxon>
        <taxon>Micromonosporales</taxon>
        <taxon>Micromonosporaceae</taxon>
        <taxon>Micromonospora</taxon>
    </lineage>
</organism>
<sequence length="630" mass="68672">MISGPAAGRPRGGDASEDRRWRGIATDPDAERSTAEVDTAPALARLRGRSRQLLGSVLRPHRRLIAVTVVLLLLQNAAGMAGPYLVMLGIDRAIPPLRDGDAGPLVAIATVFLAASVIEYASKRGFLILSARVGQAILFDLRKRVYDYFLRLSVDFHERYTSGRVIARLTSDMDSIAELVDGGIDDLVLAGLSIVSVAGILLWLDLPLAAVTLMAFPFLLWLSRWFARASGHAYRRTREAVALVIVHFVESLGGIRAVQAFRREPRNQRIFATVNDDYRRANLRAFRLIATYSPAIKLIGNVTIAVVLTYGGYRVLNGHAEIGVLAAFLLYLRRFFEPMQELSQFYNSLQSATAALEKLAGVLDEKPAVPEPDRPIPLPAASAEQRRGAVEFRDVSFGYRRDALILPELALRVPAGQTVALVGATGAGKSTLAKLVARFYDPTTGTVTLDDVDLRDVADAELRRTVVMVTQENHLFAGSIADNIRFGRPDATDDEVMTAARAIGAHEFIADLPEGYATDVHRRGGRLSAGQRQLVAFARAFLADPAVLILDEATSSLDVPSERMVQRALRSILADRTAIVIAHRLSTVEIADRVLVLDAGRIVEDGPPAALVSEGGRYAALHQQWRDSLV</sequence>
<dbReference type="SUPFAM" id="SSF52540">
    <property type="entry name" value="P-loop containing nucleoside triphosphate hydrolases"/>
    <property type="match status" value="1"/>
</dbReference>
<proteinExistence type="inferred from homology"/>
<keyword evidence="2" id="KW-0813">Transport</keyword>
<keyword evidence="4 11" id="KW-0812">Transmembrane</keyword>
<protein>
    <submittedName>
        <fullName evidence="14">ABC-type multidrug transport system fused ATPase/permease subunit</fullName>
    </submittedName>
</protein>
<dbReference type="Pfam" id="PF00664">
    <property type="entry name" value="ABC_membrane"/>
    <property type="match status" value="1"/>
</dbReference>
<keyword evidence="8 11" id="KW-0472">Membrane</keyword>
<dbReference type="InterPro" id="IPR003593">
    <property type="entry name" value="AAA+_ATPase"/>
</dbReference>
<keyword evidence="5" id="KW-0547">Nucleotide-binding</keyword>
<feature type="transmembrane region" description="Helical" evidence="11">
    <location>
        <begin position="64"/>
        <end position="90"/>
    </location>
</feature>
<keyword evidence="15" id="KW-1185">Reference proteome</keyword>
<dbReference type="GO" id="GO:0016887">
    <property type="term" value="F:ATP hydrolysis activity"/>
    <property type="evidence" value="ECO:0007669"/>
    <property type="project" value="InterPro"/>
</dbReference>
<reference evidence="14 15" key="1">
    <citation type="submission" date="2020-08" db="EMBL/GenBank/DDBJ databases">
        <title>Sequencing the genomes of 1000 actinobacteria strains.</title>
        <authorList>
            <person name="Klenk H.-P."/>
        </authorList>
    </citation>
    <scope>NUCLEOTIDE SEQUENCE [LARGE SCALE GENOMIC DNA]</scope>
    <source>
        <strain evidence="14 15">DSM 45886</strain>
    </source>
</reference>